<dbReference type="InParanoid" id="A7REW8"/>
<dbReference type="InterPro" id="IPR001005">
    <property type="entry name" value="SANT/Myb"/>
</dbReference>
<sequence length="195" mass="21133">MTSSATKVAEIFTAAGEAFTHLGELTMQLHPLNSEGNSPSAATSGKWGDQEIEMLRHAVSKFGDDLKKISAHIKTKSVGQIKTALKKKIHEGEKATNTSSSKKKQSMPKTPTCSEPKPKKQKVSDDSELSLIPPSQLGSPPALMLSDSALKPTPQDVEQDVDIDVMFDQSSHDHVFPDIQTELGPLERQEILSGM</sequence>
<feature type="compositionally biased region" description="Basic and acidic residues" evidence="1">
    <location>
        <begin position="116"/>
        <end position="125"/>
    </location>
</feature>
<proteinExistence type="predicted"/>
<dbReference type="PROSITE" id="PS51293">
    <property type="entry name" value="SANT"/>
    <property type="match status" value="1"/>
</dbReference>
<dbReference type="OrthoDB" id="10021571at2759"/>
<gene>
    <name evidence="3" type="ORF">NEMVEDRAFT_v1g237737</name>
</gene>
<dbReference type="InterPro" id="IPR017884">
    <property type="entry name" value="SANT_dom"/>
</dbReference>
<feature type="domain" description="SANT" evidence="2">
    <location>
        <begin position="42"/>
        <end position="92"/>
    </location>
</feature>
<evidence type="ECO:0000313" key="4">
    <source>
        <dbReference type="Proteomes" id="UP000001593"/>
    </source>
</evidence>
<dbReference type="GO" id="GO:0016589">
    <property type="term" value="C:NURF complex"/>
    <property type="evidence" value="ECO:0000318"/>
    <property type="project" value="GO_Central"/>
</dbReference>
<dbReference type="GO" id="GO:0071339">
    <property type="term" value="C:MLL1 complex"/>
    <property type="evidence" value="ECO:0000318"/>
    <property type="project" value="GO_Central"/>
</dbReference>
<feature type="region of interest" description="Disordered" evidence="1">
    <location>
        <begin position="80"/>
        <end position="154"/>
    </location>
</feature>
<dbReference type="PANTHER" id="PTHR21397:SF2">
    <property type="entry name" value="CHROMATIN COMPLEXES SUBUNIT BAP18"/>
    <property type="match status" value="1"/>
</dbReference>
<protein>
    <recommendedName>
        <fullName evidence="2">SANT domain-containing protein</fullName>
    </recommendedName>
</protein>
<organism evidence="3 4">
    <name type="scientific">Nematostella vectensis</name>
    <name type="common">Starlet sea anemone</name>
    <dbReference type="NCBI Taxonomy" id="45351"/>
    <lineage>
        <taxon>Eukaryota</taxon>
        <taxon>Metazoa</taxon>
        <taxon>Cnidaria</taxon>
        <taxon>Anthozoa</taxon>
        <taxon>Hexacorallia</taxon>
        <taxon>Actiniaria</taxon>
        <taxon>Edwardsiidae</taxon>
        <taxon>Nematostella</taxon>
    </lineage>
</organism>
<dbReference type="Pfam" id="PF00249">
    <property type="entry name" value="Myb_DNA-binding"/>
    <property type="match status" value="1"/>
</dbReference>
<keyword evidence="4" id="KW-1185">Reference proteome</keyword>
<evidence type="ECO:0000259" key="2">
    <source>
        <dbReference type="PROSITE" id="PS51293"/>
    </source>
</evidence>
<dbReference type="CDD" id="cd00167">
    <property type="entry name" value="SANT"/>
    <property type="match status" value="1"/>
</dbReference>
<dbReference type="OMA" id="KXISEHV"/>
<dbReference type="SMART" id="SM00717">
    <property type="entry name" value="SANT"/>
    <property type="match status" value="1"/>
</dbReference>
<dbReference type="STRING" id="45351.A7REW8"/>
<accession>A7REW8</accession>
<dbReference type="PhylomeDB" id="A7REW8"/>
<dbReference type="Gene3D" id="1.10.10.60">
    <property type="entry name" value="Homeodomain-like"/>
    <property type="match status" value="1"/>
</dbReference>
<dbReference type="SUPFAM" id="SSF46689">
    <property type="entry name" value="Homeodomain-like"/>
    <property type="match status" value="1"/>
</dbReference>
<dbReference type="PANTHER" id="PTHR21397">
    <property type="entry name" value="CHROMATIN COMPLEXES SUBUNIT BAP18-RELATED"/>
    <property type="match status" value="1"/>
</dbReference>
<name>A7REW8_NEMVE</name>
<reference evidence="3 4" key="1">
    <citation type="journal article" date="2007" name="Science">
        <title>Sea anemone genome reveals ancestral eumetazoan gene repertoire and genomic organization.</title>
        <authorList>
            <person name="Putnam N.H."/>
            <person name="Srivastava M."/>
            <person name="Hellsten U."/>
            <person name="Dirks B."/>
            <person name="Chapman J."/>
            <person name="Salamov A."/>
            <person name="Terry A."/>
            <person name="Shapiro H."/>
            <person name="Lindquist E."/>
            <person name="Kapitonov V.V."/>
            <person name="Jurka J."/>
            <person name="Genikhovich G."/>
            <person name="Grigoriev I.V."/>
            <person name="Lucas S.M."/>
            <person name="Steele R.E."/>
            <person name="Finnerty J.R."/>
            <person name="Technau U."/>
            <person name="Martindale M.Q."/>
            <person name="Rokhsar D.S."/>
        </authorList>
    </citation>
    <scope>NUCLEOTIDE SEQUENCE [LARGE SCALE GENOMIC DNA]</scope>
    <source>
        <strain evidence="4">CH2 X CH6</strain>
    </source>
</reference>
<dbReference type="EMBL" id="DS469507">
    <property type="protein sequence ID" value="EDO49864.1"/>
    <property type="molecule type" value="Genomic_DNA"/>
</dbReference>
<evidence type="ECO:0000313" key="3">
    <source>
        <dbReference type="EMBL" id="EDO49864.1"/>
    </source>
</evidence>
<dbReference type="InterPro" id="IPR009057">
    <property type="entry name" value="Homeodomain-like_sf"/>
</dbReference>
<dbReference type="HOGENOM" id="CLU_1397860_0_0_1"/>
<dbReference type="eggNOG" id="KOG4834">
    <property type="taxonomic scope" value="Eukaryota"/>
</dbReference>
<dbReference type="Proteomes" id="UP000001593">
    <property type="component" value="Unassembled WGS sequence"/>
</dbReference>
<evidence type="ECO:0000256" key="1">
    <source>
        <dbReference type="SAM" id="MobiDB-lite"/>
    </source>
</evidence>
<dbReference type="AlphaFoldDB" id="A7REW8"/>